<dbReference type="Gene3D" id="3.90.550.10">
    <property type="entry name" value="Spore Coat Polysaccharide Biosynthesis Protein SpsA, Chain A"/>
    <property type="match status" value="1"/>
</dbReference>
<sequence>MSTPLVSVIIPTYNRDKYLDIAVNSAIKQTYTNIEVLVIDDGSTHNYAEDLCSKYKNCFYFYKDNGGLSSARNFGIKKAKGDFVAFLDDDDFWKIDKIEKQIEIMSKYPEVDLIHSSALVVNEKGDTTGKVIGASDKKTSKRSGNVFWNALGTWVVKSPTPLIRKNVFTKDLLFDETILIGEDVDFYQRLFYRHQIYYVNEPLAYYRDFGDEKRLSRQRSKYIGLEIKMIENFKKMGVSNIFLLNKIARKLVIQAIRNWNLAFPHQKKKKNIIKYYLSPITYLKTGFKNIK</sequence>
<accession>A0ABU2YD07</accession>
<dbReference type="PANTHER" id="PTHR22916:SF3">
    <property type="entry name" value="UDP-GLCNAC:BETAGAL BETA-1,3-N-ACETYLGLUCOSAMINYLTRANSFERASE-LIKE PROTEIN 1"/>
    <property type="match status" value="1"/>
</dbReference>
<feature type="domain" description="Glycosyltransferase 2-like" evidence="1">
    <location>
        <begin position="7"/>
        <end position="113"/>
    </location>
</feature>
<dbReference type="InterPro" id="IPR029044">
    <property type="entry name" value="Nucleotide-diphossugar_trans"/>
</dbReference>
<dbReference type="PANTHER" id="PTHR22916">
    <property type="entry name" value="GLYCOSYLTRANSFERASE"/>
    <property type="match status" value="1"/>
</dbReference>
<dbReference type="EMBL" id="JAVRHZ010000004">
    <property type="protein sequence ID" value="MDT0556038.1"/>
    <property type="molecule type" value="Genomic_DNA"/>
</dbReference>
<protein>
    <submittedName>
        <fullName evidence="2">Glycosyltransferase family 2 protein</fullName>
        <ecNumber evidence="2">2.4.-.-</ecNumber>
    </submittedName>
</protein>
<dbReference type="SUPFAM" id="SSF53448">
    <property type="entry name" value="Nucleotide-diphospho-sugar transferases"/>
    <property type="match status" value="1"/>
</dbReference>
<comment type="caution">
    <text evidence="2">The sequence shown here is derived from an EMBL/GenBank/DDBJ whole genome shotgun (WGS) entry which is preliminary data.</text>
</comment>
<proteinExistence type="predicted"/>
<dbReference type="EC" id="2.4.-.-" evidence="2"/>
<keyword evidence="3" id="KW-1185">Reference proteome</keyword>
<dbReference type="Proteomes" id="UP001254488">
    <property type="component" value="Unassembled WGS sequence"/>
</dbReference>
<reference evidence="2 3" key="1">
    <citation type="submission" date="2023-09" db="EMBL/GenBank/DDBJ databases">
        <authorList>
            <person name="Rey-Velasco X."/>
        </authorList>
    </citation>
    <scope>NUCLEOTIDE SEQUENCE [LARGE SCALE GENOMIC DNA]</scope>
    <source>
        <strain evidence="2 3">W242</strain>
    </source>
</reference>
<dbReference type="GO" id="GO:0016757">
    <property type="term" value="F:glycosyltransferase activity"/>
    <property type="evidence" value="ECO:0007669"/>
    <property type="project" value="UniProtKB-KW"/>
</dbReference>
<organism evidence="2 3">
    <name type="scientific">Patiriisocius hiemis</name>
    <dbReference type="NCBI Taxonomy" id="3075604"/>
    <lineage>
        <taxon>Bacteria</taxon>
        <taxon>Pseudomonadati</taxon>
        <taxon>Bacteroidota</taxon>
        <taxon>Flavobacteriia</taxon>
        <taxon>Flavobacteriales</taxon>
        <taxon>Flavobacteriaceae</taxon>
        <taxon>Patiriisocius</taxon>
    </lineage>
</organism>
<dbReference type="RefSeq" id="WP_311332992.1">
    <property type="nucleotide sequence ID" value="NZ_JAVRHZ010000004.1"/>
</dbReference>
<name>A0ABU2YD07_9FLAO</name>
<dbReference type="Pfam" id="PF00535">
    <property type="entry name" value="Glycos_transf_2"/>
    <property type="match status" value="1"/>
</dbReference>
<keyword evidence="2" id="KW-0808">Transferase</keyword>
<evidence type="ECO:0000259" key="1">
    <source>
        <dbReference type="Pfam" id="PF00535"/>
    </source>
</evidence>
<evidence type="ECO:0000313" key="3">
    <source>
        <dbReference type="Proteomes" id="UP001254488"/>
    </source>
</evidence>
<keyword evidence="2" id="KW-0328">Glycosyltransferase</keyword>
<dbReference type="InterPro" id="IPR001173">
    <property type="entry name" value="Glyco_trans_2-like"/>
</dbReference>
<gene>
    <name evidence="2" type="ORF">RM538_08490</name>
</gene>
<dbReference type="CDD" id="cd00761">
    <property type="entry name" value="Glyco_tranf_GTA_type"/>
    <property type="match status" value="1"/>
</dbReference>
<evidence type="ECO:0000313" key="2">
    <source>
        <dbReference type="EMBL" id="MDT0556038.1"/>
    </source>
</evidence>